<reference evidence="2 3" key="1">
    <citation type="submission" date="2018-10" db="EMBL/GenBank/DDBJ databases">
        <title>Anaerotruncus faecis sp. nov., isolated from human feces.</title>
        <authorList>
            <person name="Wang Y.-J."/>
        </authorList>
    </citation>
    <scope>NUCLEOTIDE SEQUENCE [LARGE SCALE GENOMIC DNA]</scope>
    <source>
        <strain evidence="2 3">22A2-44</strain>
    </source>
</reference>
<proteinExistence type="predicted"/>
<dbReference type="Proteomes" id="UP000276301">
    <property type="component" value="Unassembled WGS sequence"/>
</dbReference>
<sequence>MPNICTIITKETHANQICFEVLALKEKRNIILAGVAIGVIAAALVWLGNPKNMGFCIACFIRDTAGAVGMHQAAVVQYIRPEIIGLVLGALIVSAVKKEFLPRGGSSPMTRFVLGAFVMITALVFLGCPLRMVLRIAGGDLNAIVGLVGFAIGILCGVQFLKHGYSLKRTYTLPAVDGVWLSVVQVALFGLLCAAPAFILFSEKGPGSMHAPIWISLIAGLVVGALAQRTRLCMVGGIRDVLLFQDWTLLSGFVAILVAALAGNLVLNAVFGGYFSLGFMGQPVAHIDGVWNFLSMAAVGLGSVMLGGCPLRQLILAGEGNSDSAVTVAGYFVGAAFAHNFGLASAATAVAEDGTITGGPTAAGKLFTVIALIVLFVVAFLNTKATAAAGVKEPQRV</sequence>
<feature type="transmembrane region" description="Helical" evidence="1">
    <location>
        <begin position="250"/>
        <end position="277"/>
    </location>
</feature>
<dbReference type="EMBL" id="RCHT01000005">
    <property type="protein sequence ID" value="RLL12716.1"/>
    <property type="molecule type" value="Genomic_DNA"/>
</dbReference>
<dbReference type="AlphaFoldDB" id="A0A498CNX0"/>
<dbReference type="InterPro" id="IPR026366">
    <property type="entry name" value="Seleno_YedE"/>
</dbReference>
<organism evidence="2 3">
    <name type="scientific">Anaerotruncus massiliensis</name>
    <name type="common">ex Liu et al. 2021</name>
    <dbReference type="NCBI Taxonomy" id="2321404"/>
    <lineage>
        <taxon>Bacteria</taxon>
        <taxon>Bacillati</taxon>
        <taxon>Bacillota</taxon>
        <taxon>Clostridia</taxon>
        <taxon>Eubacteriales</taxon>
        <taxon>Oscillospiraceae</taxon>
        <taxon>Anaerotruncus</taxon>
    </lineage>
</organism>
<keyword evidence="1" id="KW-0472">Membrane</keyword>
<gene>
    <name evidence="2" type="ORF">D4A47_04715</name>
</gene>
<keyword evidence="1" id="KW-0812">Transmembrane</keyword>
<accession>A0A498CNX0</accession>
<evidence type="ECO:0000256" key="1">
    <source>
        <dbReference type="SAM" id="Phobius"/>
    </source>
</evidence>
<dbReference type="NCBIfam" id="TIGR04112">
    <property type="entry name" value="seleno_YedE"/>
    <property type="match status" value="1"/>
</dbReference>
<evidence type="ECO:0000313" key="3">
    <source>
        <dbReference type="Proteomes" id="UP000276301"/>
    </source>
</evidence>
<feature type="transmembrane region" description="Helical" evidence="1">
    <location>
        <begin position="289"/>
        <end position="308"/>
    </location>
</feature>
<protein>
    <submittedName>
        <fullName evidence="2">YedE-related selenium metabolism membrane protein</fullName>
    </submittedName>
</protein>
<dbReference type="Pfam" id="PF04143">
    <property type="entry name" value="Sulf_transp"/>
    <property type="match status" value="2"/>
</dbReference>
<keyword evidence="3" id="KW-1185">Reference proteome</keyword>
<dbReference type="RefSeq" id="WP_121586375.1">
    <property type="nucleotide sequence ID" value="NZ_RCHT01000005.1"/>
</dbReference>
<comment type="caution">
    <text evidence="2">The sequence shown here is derived from an EMBL/GenBank/DDBJ whole genome shotgun (WGS) entry which is preliminary data.</text>
</comment>
<feature type="transmembrane region" description="Helical" evidence="1">
    <location>
        <begin position="141"/>
        <end position="160"/>
    </location>
</feature>
<feature type="transmembrane region" description="Helical" evidence="1">
    <location>
        <begin position="213"/>
        <end position="230"/>
    </location>
</feature>
<dbReference type="InterPro" id="IPR007272">
    <property type="entry name" value="Sulf_transp_TsuA/YedE"/>
</dbReference>
<feature type="transmembrane region" description="Helical" evidence="1">
    <location>
        <begin position="362"/>
        <end position="381"/>
    </location>
</feature>
<keyword evidence="1" id="KW-1133">Transmembrane helix</keyword>
<feature type="transmembrane region" description="Helical" evidence="1">
    <location>
        <begin position="112"/>
        <end position="134"/>
    </location>
</feature>
<feature type="transmembrane region" description="Helical" evidence="1">
    <location>
        <begin position="30"/>
        <end position="48"/>
    </location>
</feature>
<name>A0A498CNX0_9FIRM</name>
<feature type="transmembrane region" description="Helical" evidence="1">
    <location>
        <begin position="180"/>
        <end position="201"/>
    </location>
</feature>
<feature type="transmembrane region" description="Helical" evidence="1">
    <location>
        <begin position="328"/>
        <end position="350"/>
    </location>
</feature>
<evidence type="ECO:0000313" key="2">
    <source>
        <dbReference type="EMBL" id="RLL12716.1"/>
    </source>
</evidence>